<dbReference type="InterPro" id="IPR039781">
    <property type="entry name" value="Rad21/Rec8-like"/>
</dbReference>
<keyword evidence="6" id="KW-0539">Nucleus</keyword>
<proteinExistence type="inferred from homology"/>
<dbReference type="GO" id="GO:0008278">
    <property type="term" value="C:cohesin complex"/>
    <property type="evidence" value="ECO:0007669"/>
    <property type="project" value="InterPro"/>
</dbReference>
<dbReference type="Proteomes" id="UP000811246">
    <property type="component" value="Chromosome 7"/>
</dbReference>
<dbReference type="GO" id="GO:0007062">
    <property type="term" value="P:sister chromatid cohesion"/>
    <property type="evidence" value="ECO:0007669"/>
    <property type="project" value="InterPro"/>
</dbReference>
<keyword evidence="5" id="KW-0159">Chromosome partition</keyword>
<dbReference type="InterPro" id="IPR006910">
    <property type="entry name" value="Rad21_Rec8_N"/>
</dbReference>
<dbReference type="Pfam" id="PF04825">
    <property type="entry name" value="Rad21_Rec8_N"/>
    <property type="match status" value="1"/>
</dbReference>
<dbReference type="GO" id="GO:0007059">
    <property type="term" value="P:chromosome segregation"/>
    <property type="evidence" value="ECO:0007669"/>
    <property type="project" value="UniProtKB-KW"/>
</dbReference>
<evidence type="ECO:0000256" key="2">
    <source>
        <dbReference type="ARBA" id="ARBA00009870"/>
    </source>
</evidence>
<feature type="compositionally biased region" description="Polar residues" evidence="8">
    <location>
        <begin position="1002"/>
        <end position="1016"/>
    </location>
</feature>
<keyword evidence="3" id="KW-0132">Cell division</keyword>
<dbReference type="GO" id="GO:0005634">
    <property type="term" value="C:nucleus"/>
    <property type="evidence" value="ECO:0007669"/>
    <property type="project" value="UniProtKB-SubCell"/>
</dbReference>
<evidence type="ECO:0000256" key="3">
    <source>
        <dbReference type="ARBA" id="ARBA00022618"/>
    </source>
</evidence>
<comment type="caution">
    <text evidence="11">The sequence shown here is derived from an EMBL/GenBank/DDBJ whole genome shotgun (WGS) entry which is preliminary data.</text>
</comment>
<comment type="subunit">
    <text evidence="7">Component of the cohesin complex.</text>
</comment>
<feature type="region of interest" description="Disordered" evidence="8">
    <location>
        <begin position="850"/>
        <end position="892"/>
    </location>
</feature>
<dbReference type="FunFam" id="1.10.10.580:FF:000002">
    <property type="entry name" value="Sister chromatid cohesion 1 protein 4"/>
    <property type="match status" value="1"/>
</dbReference>
<evidence type="ECO:0000313" key="12">
    <source>
        <dbReference type="Proteomes" id="UP000811246"/>
    </source>
</evidence>
<evidence type="ECO:0000259" key="10">
    <source>
        <dbReference type="Pfam" id="PF04825"/>
    </source>
</evidence>
<evidence type="ECO:0000256" key="7">
    <source>
        <dbReference type="ARBA" id="ARBA00064543"/>
    </source>
</evidence>
<keyword evidence="4" id="KW-0498">Mitosis</keyword>
<evidence type="ECO:0008006" key="13">
    <source>
        <dbReference type="Google" id="ProtNLM"/>
    </source>
</evidence>
<sequence>MFYSQFILAKKGPLGTIWIAAHLERKLRKNQVADTDIGVSVDSILFPDVPIALRLSSHLLLGVVRIYSRKVNYLFDDCSEALLKIKQAFRSTAVDLPPEESTAPYHSITLPETFDLDDFELPDNENFQGNYVDHHVSTKEQITLQDTMEGVIYSTSQFGLDERFGDGDTSQIGLDLDEELLLSNVVAPRHDGGSDTSSIEGPSSKLLSLWPRQGALRPKGVKNCNPGDQHMSIQSVTLMSKDVSHEGITEASEVMPVNGSGNQVVGLATDTEMLEYAQAPSTPGLLEEPDLSNVQEALACDDHMESEDRNLTGLVAGASTVNAGQRLDHHPGDNNTANLSSCNEFNPNTVEENGSIRGDLEIKHVKQQGFVPPTLSSMECTAEDNCLSNSLPSSNPADQSKPICPVSECSDGAIGMLNGLDRAEDIHNGVVIDNEPSTPFVHQTDLKSTGARLDETVASPGCSHVTCDFEDPVRRTFSSSTGALESKGYLEDDQASSRPEILNDVEIDNDVGVLCSHNKASVPNAVCTLESPEHPEVVNVEARACQEPKENETYNPVAHKVTLSNQSHVLQACNSRLSEPNMSSLGGDERLPNDVTDVGLKQNQISEPTSHGEIQAGSRMLDEQLDNAGFDESWLNNLNSSGTSNFPAPEKMLSLPEGLTGKPNDFLVESTPDKEALPGSDGAGAGIKIISGKKRSFTESTLTVQSLNSVESFGMTRSKRTAESIPDDDDLLSSILVGRRSSVLKMKPTPPVPETVSTKRPRSAPRSTVLKRKVLMDDTMVLHGDTIRQQLTNTEDIRRVRKKAPCTPPEISTILRQFLEDKIFSEPIFTGMSAGLIFLHSETFDLSRTKVSENDQGNASSEVAKDMESSVGPKFAEESEMNESTGPVGVRSDLEAQPADTSIHTLTHQVKFYDFGSRDIDSQGQIKAVSDVLGLKSSQDEPLGEITEMGIERGSDEVAEAVNSSIDPVSGDICNVTADLAVQPTLVDKTNDPSAYLPKDVSSMSPNEKLDSQTVGGNASMEDISNGKAVNSLEIIQGDVGIGADVQSHCLKPADGDKASLASECNILGFENGTQTLEETEHNKNEDVVLPAEFGCEEKDPLTCSGEIKIDSMDSVELQLDVSNASLNDKENLNCLESDPQSIMDGEIPALDHPGVEDHRVFEDATVDNDTEFLNVDDNEVTEEYDESMPCSEETRLVENSGWSSRTRAVAKYLQTSFDKQAVQGRKALTMDNLLAGKTRKEASRMFFETLVLKTRDYIHVEQAKPFDNVNIKPRVKLMKSDF</sequence>
<evidence type="ECO:0000256" key="6">
    <source>
        <dbReference type="ARBA" id="ARBA00023242"/>
    </source>
</evidence>
<organism evidence="11 12">
    <name type="scientific">Carya illinoinensis</name>
    <name type="common">Pecan</name>
    <dbReference type="NCBI Taxonomy" id="32201"/>
    <lineage>
        <taxon>Eukaryota</taxon>
        <taxon>Viridiplantae</taxon>
        <taxon>Streptophyta</taxon>
        <taxon>Embryophyta</taxon>
        <taxon>Tracheophyta</taxon>
        <taxon>Spermatophyta</taxon>
        <taxon>Magnoliopsida</taxon>
        <taxon>eudicotyledons</taxon>
        <taxon>Gunneridae</taxon>
        <taxon>Pentapetalae</taxon>
        <taxon>rosids</taxon>
        <taxon>fabids</taxon>
        <taxon>Fagales</taxon>
        <taxon>Juglandaceae</taxon>
        <taxon>Carya</taxon>
    </lineage>
</organism>
<dbReference type="GO" id="GO:1990414">
    <property type="term" value="P:replication-born double-strand break repair via sister chromatid exchange"/>
    <property type="evidence" value="ECO:0007669"/>
    <property type="project" value="TreeGrafter"/>
</dbReference>
<protein>
    <recommendedName>
        <fullName evidence="13">Sister chromatid cohesion 1 protein 4-like</fullName>
    </recommendedName>
</protein>
<dbReference type="PANTHER" id="PTHR12585:SF69">
    <property type="entry name" value="FI11703P"/>
    <property type="match status" value="1"/>
</dbReference>
<reference evidence="11" key="1">
    <citation type="submission" date="2021-01" db="EMBL/GenBank/DDBJ databases">
        <authorList>
            <person name="Lovell J.T."/>
            <person name="Bentley N."/>
            <person name="Bhattarai G."/>
            <person name="Jenkins J.W."/>
            <person name="Sreedasyam A."/>
            <person name="Alarcon Y."/>
            <person name="Bock C."/>
            <person name="Boston L."/>
            <person name="Carlson J."/>
            <person name="Cervantes K."/>
            <person name="Clermont K."/>
            <person name="Krom N."/>
            <person name="Kubenka K."/>
            <person name="Mamidi S."/>
            <person name="Mattison C."/>
            <person name="Monteros M."/>
            <person name="Pisani C."/>
            <person name="Plott C."/>
            <person name="Rajasekar S."/>
            <person name="Rhein H.S."/>
            <person name="Rohla C."/>
            <person name="Song M."/>
            <person name="Hilaire R.S."/>
            <person name="Shu S."/>
            <person name="Wells L."/>
            <person name="Wang X."/>
            <person name="Webber J."/>
            <person name="Heerema R.J."/>
            <person name="Klein P."/>
            <person name="Conner P."/>
            <person name="Grauke L."/>
            <person name="Grimwood J."/>
            <person name="Schmutz J."/>
            <person name="Randall J.J."/>
        </authorList>
    </citation>
    <scope>NUCLEOTIDE SEQUENCE</scope>
    <source>
        <tissue evidence="11">Leaf</tissue>
    </source>
</reference>
<gene>
    <name evidence="11" type="ORF">I3842_07G086900</name>
</gene>
<evidence type="ECO:0000256" key="5">
    <source>
        <dbReference type="ARBA" id="ARBA00022829"/>
    </source>
</evidence>
<dbReference type="EMBL" id="CM031831">
    <property type="protein sequence ID" value="KAG6703474.1"/>
    <property type="molecule type" value="Genomic_DNA"/>
</dbReference>
<feature type="domain" description="Rad21/Rec8-like protein N-terminal" evidence="10">
    <location>
        <begin position="1"/>
        <end position="101"/>
    </location>
</feature>
<keyword evidence="4" id="KW-0131">Cell cycle</keyword>
<evidence type="ECO:0000256" key="4">
    <source>
        <dbReference type="ARBA" id="ARBA00022776"/>
    </source>
</evidence>
<feature type="domain" description="Rad21/Rec8-like protein C-terminal eukaryotic" evidence="9">
    <location>
        <begin position="1229"/>
        <end position="1277"/>
    </location>
</feature>
<name>A0A922EGW3_CARIL</name>
<dbReference type="CDD" id="cd21793">
    <property type="entry name" value="Rad21_Rec8_M_AtSYN1-like"/>
    <property type="match status" value="1"/>
</dbReference>
<comment type="subcellular location">
    <subcellularLocation>
        <location evidence="1">Nucleus</location>
    </subcellularLocation>
</comment>
<dbReference type="PANTHER" id="PTHR12585">
    <property type="entry name" value="SCC1 / RAD21 FAMILY MEMBER"/>
    <property type="match status" value="1"/>
</dbReference>
<accession>A0A922EGW3</accession>
<dbReference type="InterPro" id="IPR006909">
    <property type="entry name" value="Rad21/Rec8_C_eu"/>
</dbReference>
<dbReference type="GO" id="GO:0051301">
    <property type="term" value="P:cell division"/>
    <property type="evidence" value="ECO:0007669"/>
    <property type="project" value="UniProtKB-KW"/>
</dbReference>
<evidence type="ECO:0000256" key="8">
    <source>
        <dbReference type="SAM" id="MobiDB-lite"/>
    </source>
</evidence>
<comment type="similarity">
    <text evidence="2">Belongs to the rad21 family.</text>
</comment>
<dbReference type="GO" id="GO:0003682">
    <property type="term" value="F:chromatin binding"/>
    <property type="evidence" value="ECO:0007669"/>
    <property type="project" value="TreeGrafter"/>
</dbReference>
<evidence type="ECO:0000259" key="9">
    <source>
        <dbReference type="Pfam" id="PF04824"/>
    </source>
</evidence>
<dbReference type="Pfam" id="PF04824">
    <property type="entry name" value="Rad21_Rec8"/>
    <property type="match status" value="1"/>
</dbReference>
<evidence type="ECO:0000313" key="11">
    <source>
        <dbReference type="EMBL" id="KAG6703474.1"/>
    </source>
</evidence>
<evidence type="ECO:0000256" key="1">
    <source>
        <dbReference type="ARBA" id="ARBA00004123"/>
    </source>
</evidence>
<feature type="region of interest" description="Disordered" evidence="8">
    <location>
        <begin position="991"/>
        <end position="1016"/>
    </location>
</feature>
<feature type="region of interest" description="Disordered" evidence="8">
    <location>
        <begin position="745"/>
        <end position="766"/>
    </location>
</feature>